<evidence type="ECO:0000313" key="6">
    <source>
        <dbReference type="EMBL" id="HBJ08660.1"/>
    </source>
</evidence>
<dbReference type="GO" id="GO:0016987">
    <property type="term" value="F:sigma factor activity"/>
    <property type="evidence" value="ECO:0007669"/>
    <property type="project" value="UniProtKB-KW"/>
</dbReference>
<dbReference type="InterPro" id="IPR036388">
    <property type="entry name" value="WH-like_DNA-bd_sf"/>
</dbReference>
<organism evidence="6 7">
    <name type="scientific">Coprobacter fastidiosus</name>
    <dbReference type="NCBI Taxonomy" id="1099853"/>
    <lineage>
        <taxon>Bacteria</taxon>
        <taxon>Pseudomonadati</taxon>
        <taxon>Bacteroidota</taxon>
        <taxon>Bacteroidia</taxon>
        <taxon>Bacteroidales</taxon>
        <taxon>Barnesiellaceae</taxon>
        <taxon>Coprobacter</taxon>
    </lineage>
</organism>
<dbReference type="PANTHER" id="PTHR43133">
    <property type="entry name" value="RNA POLYMERASE ECF-TYPE SIGMA FACTO"/>
    <property type="match status" value="1"/>
</dbReference>
<evidence type="ECO:0000256" key="4">
    <source>
        <dbReference type="ARBA" id="ARBA00023163"/>
    </source>
</evidence>
<dbReference type="Proteomes" id="UP000262954">
    <property type="component" value="Unassembled WGS sequence"/>
</dbReference>
<evidence type="ECO:0000256" key="3">
    <source>
        <dbReference type="ARBA" id="ARBA00023082"/>
    </source>
</evidence>
<feature type="domain" description="HTH luxR-type" evidence="5">
    <location>
        <begin position="111"/>
        <end position="167"/>
    </location>
</feature>
<dbReference type="GO" id="GO:0006352">
    <property type="term" value="P:DNA-templated transcription initiation"/>
    <property type="evidence" value="ECO:0007669"/>
    <property type="project" value="InterPro"/>
</dbReference>
<dbReference type="InterPro" id="IPR013324">
    <property type="entry name" value="RNA_pol_sigma_r3/r4-like"/>
</dbReference>
<dbReference type="InterPro" id="IPR039425">
    <property type="entry name" value="RNA_pol_sigma-70-like"/>
</dbReference>
<dbReference type="GeneID" id="92927296"/>
<dbReference type="CDD" id="cd06171">
    <property type="entry name" value="Sigma70_r4"/>
    <property type="match status" value="1"/>
</dbReference>
<dbReference type="SMART" id="SM00421">
    <property type="entry name" value="HTH_LUXR"/>
    <property type="match status" value="1"/>
</dbReference>
<dbReference type="Gene3D" id="1.10.10.10">
    <property type="entry name" value="Winged helix-like DNA-binding domain superfamily/Winged helix DNA-binding domain"/>
    <property type="match status" value="1"/>
</dbReference>
<gene>
    <name evidence="6" type="ORF">DDY73_06605</name>
</gene>
<comment type="similarity">
    <text evidence="1">Belongs to the sigma-70 factor family. ECF subfamily.</text>
</comment>
<proteinExistence type="inferred from homology"/>
<dbReference type="InterPro" id="IPR013325">
    <property type="entry name" value="RNA_pol_sigma_r2"/>
</dbReference>
<dbReference type="AlphaFoldDB" id="A0A354M2C1"/>
<dbReference type="GO" id="GO:0003677">
    <property type="term" value="F:DNA binding"/>
    <property type="evidence" value="ECO:0007669"/>
    <property type="project" value="InterPro"/>
</dbReference>
<dbReference type="Gene3D" id="1.10.1740.10">
    <property type="match status" value="1"/>
</dbReference>
<dbReference type="PANTHER" id="PTHR43133:SF25">
    <property type="entry name" value="RNA POLYMERASE SIGMA FACTOR RFAY-RELATED"/>
    <property type="match status" value="1"/>
</dbReference>
<protein>
    <submittedName>
        <fullName evidence="6">RNA polymerase sigma factor</fullName>
    </submittedName>
</protein>
<sequence length="170" mass="20169">METFNFEHELLCIQEKLLNFAIALTHNPTYAWDLVQETNVKILENRNKFESHYYPIKIGYTFIKNLFISDRRKIKQLQEKAIILDPQDQYKIEGGEPVQINYDYNYILEVLNLLDNQSRKIIKLLIEGKRYAEISEILNIPEGTVKSQIHRIREQLKQSLAELLETDTKE</sequence>
<name>A0A354M2C1_9BACT</name>
<evidence type="ECO:0000313" key="7">
    <source>
        <dbReference type="Proteomes" id="UP000262954"/>
    </source>
</evidence>
<dbReference type="PRINTS" id="PR00038">
    <property type="entry name" value="HTHLUXR"/>
</dbReference>
<keyword evidence="4" id="KW-0804">Transcription</keyword>
<dbReference type="InterPro" id="IPR000792">
    <property type="entry name" value="Tscrpt_reg_LuxR_C"/>
</dbReference>
<accession>A0A354M2C1</accession>
<evidence type="ECO:0000256" key="1">
    <source>
        <dbReference type="ARBA" id="ARBA00010641"/>
    </source>
</evidence>
<keyword evidence="3" id="KW-0731">Sigma factor</keyword>
<dbReference type="InterPro" id="IPR014284">
    <property type="entry name" value="RNA_pol_sigma-70_dom"/>
</dbReference>
<dbReference type="SUPFAM" id="SSF88659">
    <property type="entry name" value="Sigma3 and sigma4 domains of RNA polymerase sigma factors"/>
    <property type="match status" value="1"/>
</dbReference>
<comment type="caution">
    <text evidence="6">The sequence shown here is derived from an EMBL/GenBank/DDBJ whole genome shotgun (WGS) entry which is preliminary data.</text>
</comment>
<dbReference type="NCBIfam" id="TIGR02937">
    <property type="entry name" value="sigma70-ECF"/>
    <property type="match status" value="1"/>
</dbReference>
<keyword evidence="2" id="KW-0805">Transcription regulation</keyword>
<evidence type="ECO:0000259" key="5">
    <source>
        <dbReference type="SMART" id="SM00421"/>
    </source>
</evidence>
<reference evidence="6 7" key="1">
    <citation type="journal article" date="2018" name="Nat. Biotechnol.">
        <title>A standardized bacterial taxonomy based on genome phylogeny substantially revises the tree of life.</title>
        <authorList>
            <person name="Parks D.H."/>
            <person name="Chuvochina M."/>
            <person name="Waite D.W."/>
            <person name="Rinke C."/>
            <person name="Skarshewski A."/>
            <person name="Chaumeil P.A."/>
            <person name="Hugenholtz P."/>
        </authorList>
    </citation>
    <scope>NUCLEOTIDE SEQUENCE [LARGE SCALE GENOMIC DNA]</scope>
    <source>
        <strain evidence="6">UBA11482</strain>
    </source>
</reference>
<dbReference type="Pfam" id="PF08281">
    <property type="entry name" value="Sigma70_r4_2"/>
    <property type="match status" value="1"/>
</dbReference>
<evidence type="ECO:0000256" key="2">
    <source>
        <dbReference type="ARBA" id="ARBA00023015"/>
    </source>
</evidence>
<dbReference type="RefSeq" id="WP_009316702.1">
    <property type="nucleotide sequence ID" value="NZ_AP028032.1"/>
</dbReference>
<dbReference type="EMBL" id="DNWC01000086">
    <property type="protein sequence ID" value="HBJ08660.1"/>
    <property type="molecule type" value="Genomic_DNA"/>
</dbReference>
<dbReference type="InterPro" id="IPR013249">
    <property type="entry name" value="RNA_pol_sigma70_r4_t2"/>
</dbReference>
<dbReference type="SUPFAM" id="SSF88946">
    <property type="entry name" value="Sigma2 domain of RNA polymerase sigma factors"/>
    <property type="match status" value="1"/>
</dbReference>